<reference evidence="2" key="2">
    <citation type="submission" date="2016-08" db="EMBL/GenBank/DDBJ databases">
        <authorList>
            <person name="Seilhamer J.J."/>
        </authorList>
    </citation>
    <scope>NUCLEOTIDE SEQUENCE [LARGE SCALE GENOMIC DNA]</scope>
    <source>
        <strain evidence="2">SA1</strain>
        <plasmid evidence="2">pSA1</plasmid>
    </source>
</reference>
<dbReference type="PROSITE" id="PS51318">
    <property type="entry name" value="TAT"/>
    <property type="match status" value="1"/>
</dbReference>
<feature type="signal peptide" evidence="1">
    <location>
        <begin position="1"/>
        <end position="28"/>
    </location>
</feature>
<gene>
    <name evidence="2" type="ORF">BES08_22145</name>
    <name evidence="3" type="ORF">BV97_03306</name>
</gene>
<accession>A0A031JUG9</accession>
<reference evidence="5" key="3">
    <citation type="journal article" date="2017" name="J. Biotechnol.">
        <title>Complete genome sequence of Novosphingobium resinovorum SA1, a versatile xenobiotic-degrading bacterium capable of utilizing sulfanilic acid.</title>
        <authorList>
            <person name="Hegedus B."/>
            <person name="Kos P.B."/>
            <person name="Balint B."/>
            <person name="Maroti G."/>
            <person name="Gan H.M."/>
            <person name="Perei K."/>
            <person name="Rakhely G."/>
        </authorList>
    </citation>
    <scope>NUCLEOTIDE SEQUENCE [LARGE SCALE GENOMIC DNA]</scope>
    <source>
        <strain evidence="5">SA1</strain>
    </source>
</reference>
<dbReference type="RefSeq" id="WP_036527008.1">
    <property type="nucleotide sequence ID" value="NZ_CP017076.1"/>
</dbReference>
<feature type="chain" id="PRO_5014496875" evidence="1">
    <location>
        <begin position="29"/>
        <end position="190"/>
    </location>
</feature>
<evidence type="ECO:0000256" key="1">
    <source>
        <dbReference type="SAM" id="SignalP"/>
    </source>
</evidence>
<dbReference type="InterPro" id="IPR011051">
    <property type="entry name" value="RmlC_Cupin_sf"/>
</dbReference>
<evidence type="ECO:0000313" key="5">
    <source>
        <dbReference type="Proteomes" id="UP000094626"/>
    </source>
</evidence>
<keyword evidence="2" id="KW-0614">Plasmid</keyword>
<dbReference type="Proteomes" id="UP000024329">
    <property type="component" value="Unassembled WGS sequence"/>
</dbReference>
<sequence>MTTHSKRDFLAGGGMLMAMMGLSHYADAAEAPAAVKPLPGQGFPMEFKGTGDPMPWIKRVFHLYSGPDGLTRAEQLDVVEPRGQEIATLLRRTAFRVTLGGSQPNAGFGFHVANNPTLLIPLFGSMIIGLHDGTEYELKHGDLAYAEDCTGEGHISKSGPEGSFMVAVQLPREGCPKVGSSDMTSVWTDQ</sequence>
<keyword evidence="1" id="KW-0732">Signal</keyword>
<dbReference type="Proteomes" id="UP000094626">
    <property type="component" value="Plasmid pSA1"/>
</dbReference>
<evidence type="ECO:0000313" key="2">
    <source>
        <dbReference type="EMBL" id="AOR79513.1"/>
    </source>
</evidence>
<dbReference type="AlphaFoldDB" id="A0A031JUG9"/>
<dbReference type="OrthoDB" id="7501356at2"/>
<name>A0A031JUG9_9SPHN</name>
<evidence type="ECO:0000313" key="4">
    <source>
        <dbReference type="Proteomes" id="UP000024329"/>
    </source>
</evidence>
<proteinExistence type="predicted"/>
<organism evidence="3 4">
    <name type="scientific">Novosphingobium resinovorum</name>
    <dbReference type="NCBI Taxonomy" id="158500"/>
    <lineage>
        <taxon>Bacteria</taxon>
        <taxon>Pseudomonadati</taxon>
        <taxon>Pseudomonadota</taxon>
        <taxon>Alphaproteobacteria</taxon>
        <taxon>Sphingomonadales</taxon>
        <taxon>Sphingomonadaceae</taxon>
        <taxon>Novosphingobium</taxon>
    </lineage>
</organism>
<keyword evidence="5" id="KW-1185">Reference proteome</keyword>
<dbReference type="InterPro" id="IPR006311">
    <property type="entry name" value="TAT_signal"/>
</dbReference>
<protein>
    <submittedName>
        <fullName evidence="3">Cupin domain-containing protein</fullName>
    </submittedName>
</protein>
<dbReference type="KEGG" id="nre:BES08_22145"/>
<geneLocation type="plasmid" evidence="2 5">
    <name>pSA1</name>
</geneLocation>
<evidence type="ECO:0000313" key="3">
    <source>
        <dbReference type="EMBL" id="EZP80539.1"/>
    </source>
</evidence>
<dbReference type="PATRIC" id="fig|158500.4.peg.3370"/>
<reference evidence="3 4" key="1">
    <citation type="submission" date="2014-03" db="EMBL/GenBank/DDBJ databases">
        <title>Whole genome sequence of Novosphingobium resinovorum KF1.</title>
        <authorList>
            <person name="Gan H.M."/>
            <person name="Gan H.Y."/>
            <person name="Chew T.H."/>
            <person name="Savka M.A."/>
        </authorList>
    </citation>
    <scope>NUCLEOTIDE SEQUENCE [LARGE SCALE GENOMIC DNA]</scope>
    <source>
        <strain evidence="3 4">KF1</strain>
    </source>
</reference>
<dbReference type="EMBL" id="CP017076">
    <property type="protein sequence ID" value="AOR79513.1"/>
    <property type="molecule type" value="Genomic_DNA"/>
</dbReference>
<dbReference type="SUPFAM" id="SSF51182">
    <property type="entry name" value="RmlC-like cupins"/>
    <property type="match status" value="1"/>
</dbReference>
<dbReference type="EMBL" id="JFYZ01000016">
    <property type="protein sequence ID" value="EZP80539.1"/>
    <property type="molecule type" value="Genomic_DNA"/>
</dbReference>